<gene>
    <name evidence="2" type="ORF">AGERDE_LOCUS3476</name>
</gene>
<dbReference type="Proteomes" id="UP000789831">
    <property type="component" value="Unassembled WGS sequence"/>
</dbReference>
<dbReference type="Pfam" id="PF10307">
    <property type="entry name" value="HAD_SAK_1"/>
    <property type="match status" value="1"/>
</dbReference>
<organism evidence="2 3">
    <name type="scientific">Ambispora gerdemannii</name>
    <dbReference type="NCBI Taxonomy" id="144530"/>
    <lineage>
        <taxon>Eukaryota</taxon>
        <taxon>Fungi</taxon>
        <taxon>Fungi incertae sedis</taxon>
        <taxon>Mucoromycota</taxon>
        <taxon>Glomeromycotina</taxon>
        <taxon>Glomeromycetes</taxon>
        <taxon>Archaeosporales</taxon>
        <taxon>Ambisporaceae</taxon>
        <taxon>Ambispora</taxon>
    </lineage>
</organism>
<keyword evidence="3" id="KW-1185">Reference proteome</keyword>
<evidence type="ECO:0000313" key="2">
    <source>
        <dbReference type="EMBL" id="CAG8485746.1"/>
    </source>
</evidence>
<evidence type="ECO:0000259" key="1">
    <source>
        <dbReference type="Pfam" id="PF10307"/>
    </source>
</evidence>
<accession>A0A9N8WDA0</accession>
<proteinExistence type="predicted"/>
<evidence type="ECO:0000313" key="3">
    <source>
        <dbReference type="Proteomes" id="UP000789831"/>
    </source>
</evidence>
<sequence>MNVNLVGKGWFQEPRSLDTSLFPEKNAWHSWWNETTISFVQQSISDPNALTVLLTGRQYSPFHEKIKSMLLSRKLFFDVISLKPDDSKIQWELMYRQPQLSEKFKGKVTDIPANYTTIIYKKALIQGLVKHHPSVREISIWEDRQRHVRYFKRFLDDFIEQGIIEQGTIHVVRCKEKYLDEQSEIELVNSMIEENFIEYEDIIVEDNIIRENNIKENSAIEDTNVNNDDHNSIVFT</sequence>
<reference evidence="2" key="1">
    <citation type="submission" date="2021-06" db="EMBL/GenBank/DDBJ databases">
        <authorList>
            <person name="Kallberg Y."/>
            <person name="Tangrot J."/>
            <person name="Rosling A."/>
        </authorList>
    </citation>
    <scope>NUCLEOTIDE SEQUENCE</scope>
    <source>
        <strain evidence="2">MT106</strain>
    </source>
</reference>
<dbReference type="EMBL" id="CAJVPL010000344">
    <property type="protein sequence ID" value="CAG8485746.1"/>
    <property type="molecule type" value="Genomic_DNA"/>
</dbReference>
<comment type="caution">
    <text evidence="2">The sequence shown here is derived from an EMBL/GenBank/DDBJ whole genome shotgun (WGS) entry which is preliminary data.</text>
</comment>
<protein>
    <submittedName>
        <fullName evidence="2">2070_t:CDS:1</fullName>
    </submittedName>
</protein>
<name>A0A9N8WDA0_9GLOM</name>
<feature type="domain" description="Swiss Army Knife RNA repair protein HAD" evidence="1">
    <location>
        <begin position="7"/>
        <end position="195"/>
    </location>
</feature>
<dbReference type="InterPro" id="IPR018812">
    <property type="entry name" value="SAK_HAD"/>
</dbReference>
<dbReference type="OrthoDB" id="5596992at2759"/>
<dbReference type="AlphaFoldDB" id="A0A9N8WDA0"/>